<dbReference type="InterPro" id="IPR052179">
    <property type="entry name" value="DD-CPase-like"/>
</dbReference>
<keyword evidence="4" id="KW-1185">Reference proteome</keyword>
<evidence type="ECO:0000313" key="4">
    <source>
        <dbReference type="Proteomes" id="UP000248783"/>
    </source>
</evidence>
<protein>
    <recommendedName>
        <fullName evidence="2">D-alanyl-D-alanine carboxypeptidase-like core domain-containing protein</fullName>
    </recommendedName>
</protein>
<dbReference type="PANTHER" id="PTHR34385">
    <property type="entry name" value="D-ALANYL-D-ALANINE CARBOXYPEPTIDASE"/>
    <property type="match status" value="1"/>
</dbReference>
<name>A0A2W5XWG9_9MICO</name>
<evidence type="ECO:0000256" key="1">
    <source>
        <dbReference type="SAM" id="SignalP"/>
    </source>
</evidence>
<feature type="chain" id="PRO_5015969302" description="D-alanyl-D-alanine carboxypeptidase-like core domain-containing protein" evidence="1">
    <location>
        <begin position="35"/>
        <end position="465"/>
    </location>
</feature>
<dbReference type="Gene3D" id="3.30.1380.10">
    <property type="match status" value="1"/>
</dbReference>
<dbReference type="InterPro" id="IPR009045">
    <property type="entry name" value="Zn_M74/Hedgehog-like"/>
</dbReference>
<comment type="caution">
    <text evidence="3">The sequence shown here is derived from an EMBL/GenBank/DDBJ whole genome shotgun (WGS) entry which is preliminary data.</text>
</comment>
<dbReference type="InterPro" id="IPR006637">
    <property type="entry name" value="ChW"/>
</dbReference>
<feature type="domain" description="D-alanyl-D-alanine carboxypeptidase-like core" evidence="2">
    <location>
        <begin position="355"/>
        <end position="465"/>
    </location>
</feature>
<sequence>MGTKRRTSTGRLRALGAALLALAWLQLGAVPALAATPSVQYQAHSQNRGWLPVTSDGGTGGTVGQGLRLEAFAASVSGGGGIVYTTHVQDSGWTRATGDGQVTGTTGRGKRIEALRMQLTGGLARTHDLYYRVHVQESGWLGWAANGATAGSEGLALRIEAMQVRIVPKGAAAPGSTARPAYSAAVAYSAHVQNVGWQGEVRGGAVAGTSGRGLRVEALRLRLQDQPVPGGIEYSTHVQDVGWQPYRSDGAVAGTTGQGRRVEAVRVRLTGEMAARLSVYYRVHVQNYGWMGWTRDGDPSGTAGAGYRVEAIQVLIQGKGNGPWYGTEFTEYRAPASNGNVVPSTLCNVGDGWLLRCDAAAAFGRMSAAFQATFGHPVPLEGTYRAYYRQVEVYQRYGPGRAAVPGTSNHGWGTAIDVPERGEYDYGRPKYEWLRTHGPAYGWVNPGWARQGGGREEPWHFEYTG</sequence>
<dbReference type="Proteomes" id="UP000248783">
    <property type="component" value="Unassembled WGS sequence"/>
</dbReference>
<dbReference type="SUPFAM" id="SSF55166">
    <property type="entry name" value="Hedgehog/DD-peptidase"/>
    <property type="match status" value="1"/>
</dbReference>
<dbReference type="SMART" id="SM00728">
    <property type="entry name" value="ChW"/>
    <property type="match status" value="6"/>
</dbReference>
<keyword evidence="1" id="KW-0732">Signal</keyword>
<accession>A0A2W5XWG9</accession>
<dbReference type="PANTHER" id="PTHR34385:SF1">
    <property type="entry name" value="PEPTIDOGLYCAN L-ALANYL-D-GLUTAMATE ENDOPEPTIDASE CWLK"/>
    <property type="match status" value="1"/>
</dbReference>
<dbReference type="CDD" id="cd14814">
    <property type="entry name" value="Peptidase_M15"/>
    <property type="match status" value="1"/>
</dbReference>
<dbReference type="GO" id="GO:0006508">
    <property type="term" value="P:proteolysis"/>
    <property type="evidence" value="ECO:0007669"/>
    <property type="project" value="InterPro"/>
</dbReference>
<evidence type="ECO:0000313" key="3">
    <source>
        <dbReference type="EMBL" id="PZR54898.1"/>
    </source>
</evidence>
<dbReference type="EMBL" id="QKWH01000001">
    <property type="protein sequence ID" value="PZR54898.1"/>
    <property type="molecule type" value="Genomic_DNA"/>
</dbReference>
<dbReference type="RefSeq" id="WP_111249263.1">
    <property type="nucleotide sequence ID" value="NZ_QKWH01000001.1"/>
</dbReference>
<reference evidence="3 4" key="1">
    <citation type="submission" date="2018-06" db="EMBL/GenBank/DDBJ databases">
        <title>Whole genome sequencing of a novel hydrocarbon degrading bacterial strain, PW21 isolated from oil contaminated produced water sample.</title>
        <authorList>
            <person name="Nagkirti P."/>
            <person name="Shaikh A."/>
            <person name="Gowdaman V."/>
            <person name="Engineer A.E."/>
            <person name="Dagar S."/>
            <person name="Dhakephalkar P.K."/>
        </authorList>
    </citation>
    <scope>NUCLEOTIDE SEQUENCE [LARGE SCALE GENOMIC DNA]</scope>
    <source>
        <strain evidence="3 4">PW21</strain>
    </source>
</reference>
<gene>
    <name evidence="3" type="ORF">DNL40_00380</name>
</gene>
<proteinExistence type="predicted"/>
<dbReference type="AlphaFoldDB" id="A0A2W5XWG9"/>
<dbReference type="Pfam" id="PF02557">
    <property type="entry name" value="VanY"/>
    <property type="match status" value="1"/>
</dbReference>
<dbReference type="GO" id="GO:0008233">
    <property type="term" value="F:peptidase activity"/>
    <property type="evidence" value="ECO:0007669"/>
    <property type="project" value="InterPro"/>
</dbReference>
<dbReference type="Pfam" id="PF07538">
    <property type="entry name" value="ChW"/>
    <property type="match status" value="6"/>
</dbReference>
<evidence type="ECO:0000259" key="2">
    <source>
        <dbReference type="Pfam" id="PF02557"/>
    </source>
</evidence>
<organism evidence="3 4">
    <name type="scientific">Xylanimonas oleitrophica</name>
    <dbReference type="NCBI Taxonomy" id="2607479"/>
    <lineage>
        <taxon>Bacteria</taxon>
        <taxon>Bacillati</taxon>
        <taxon>Actinomycetota</taxon>
        <taxon>Actinomycetes</taxon>
        <taxon>Micrococcales</taxon>
        <taxon>Promicromonosporaceae</taxon>
        <taxon>Xylanimonas</taxon>
    </lineage>
</organism>
<dbReference type="InterPro" id="IPR003709">
    <property type="entry name" value="VanY-like_core_dom"/>
</dbReference>
<feature type="signal peptide" evidence="1">
    <location>
        <begin position="1"/>
        <end position="34"/>
    </location>
</feature>